<proteinExistence type="predicted"/>
<feature type="compositionally biased region" description="Polar residues" evidence="1">
    <location>
        <begin position="285"/>
        <end position="323"/>
    </location>
</feature>
<evidence type="ECO:0000313" key="4">
    <source>
        <dbReference type="Proteomes" id="UP000005408"/>
    </source>
</evidence>
<feature type="compositionally biased region" description="Basic and acidic residues" evidence="1">
    <location>
        <begin position="513"/>
        <end position="527"/>
    </location>
</feature>
<feature type="transmembrane region" description="Helical" evidence="2">
    <location>
        <begin position="188"/>
        <end position="208"/>
    </location>
</feature>
<feature type="compositionally biased region" description="Basic and acidic residues" evidence="1">
    <location>
        <begin position="396"/>
        <end position="407"/>
    </location>
</feature>
<dbReference type="AlphaFoldDB" id="A0A8W8JZU8"/>
<keyword evidence="4" id="KW-1185">Reference proteome</keyword>
<dbReference type="Proteomes" id="UP000005408">
    <property type="component" value="Unassembled WGS sequence"/>
</dbReference>
<feature type="compositionally biased region" description="Polar residues" evidence="1">
    <location>
        <begin position="532"/>
        <end position="557"/>
    </location>
</feature>
<feature type="compositionally biased region" description="Basic and acidic residues" evidence="1">
    <location>
        <begin position="447"/>
        <end position="456"/>
    </location>
</feature>
<feature type="compositionally biased region" description="Polar residues" evidence="1">
    <location>
        <begin position="457"/>
        <end position="490"/>
    </location>
</feature>
<protein>
    <submittedName>
        <fullName evidence="3">Uncharacterized protein</fullName>
    </submittedName>
</protein>
<sequence length="726" mass="79603">MDTFIYFILSFAVYIQICEGLYGCNESIPTISYVESCPKNKTEWNIAARRKNCDSLAGLQKCTEPENFQYHCLENQRQTMTLEICAPIFYLQGYCARYSSDKKRVEENYENGFECLKFDGREKCPTRYPSTDAYKYQRCYKLKYQKPTQTACPVCTSPSPSPSSQSETAPIVTKKDLRNDTDDYIKTAFLVILALALAGVIVFFILFYKRDSPILERFRKVLTCDVETGPNDKAEMEKNTNEDVHVDEENEVKEPLLSKETAPDQEDKRVSATSDKDPARKDSTSLESTSRNNPFEENIPPSATISNNVTHSPSSEVLSSTPRVNDDLEKLNSDKDIITSISDNVRTSGQTSDIITASKQEPVDDASSKPKPDNETASTQKSNTFLNSTSNSDTEGIMKAKSDDHSLSKPKPADVSLQQIKSDAKNTSKPSKPENEPTEISIPGQDANEKKFKENPPKSNNGRSLKPVSNENIASESTSLEAPDSQQVSNDKAAADLFSASHTSSISVSPFESTKEDTKKVVIDDTKAIPTSMKNTSGSKALDNSASSSDQLSQNGTDVPKPIAQYQAAAKSTPKDVPALGDAPVSTLSTDNPAPGNDSSSKPMSENNPFDEDTTVSDLSNDNPAPDSCASKPISAINPFDEDSTPSATSEKDPAPNDSTNLKPISGNNPFEEDTPPSESRKKREAPRRPPYPHVTKIDIHVPQNAPLGKKWRAPPPPLPGQPRKS</sequence>
<feature type="compositionally biased region" description="Basic and acidic residues" evidence="1">
    <location>
        <begin position="252"/>
        <end position="284"/>
    </location>
</feature>
<evidence type="ECO:0000256" key="2">
    <source>
        <dbReference type="SAM" id="Phobius"/>
    </source>
</evidence>
<feature type="compositionally biased region" description="Polar residues" evidence="1">
    <location>
        <begin position="339"/>
        <end position="359"/>
    </location>
</feature>
<accession>A0A8W8JZU8</accession>
<feature type="region of interest" description="Disordered" evidence="1">
    <location>
        <begin position="229"/>
        <end position="726"/>
    </location>
</feature>
<feature type="compositionally biased region" description="Polar residues" evidence="1">
    <location>
        <begin position="375"/>
        <end position="394"/>
    </location>
</feature>
<evidence type="ECO:0000313" key="3">
    <source>
        <dbReference type="EnsemblMetazoa" id="G21041.1:cds"/>
    </source>
</evidence>
<reference evidence="3" key="1">
    <citation type="submission" date="2022-08" db="UniProtKB">
        <authorList>
            <consortium name="EnsemblMetazoa"/>
        </authorList>
    </citation>
    <scope>IDENTIFICATION</scope>
    <source>
        <strain evidence="3">05x7-T-G4-1.051#20</strain>
    </source>
</reference>
<feature type="compositionally biased region" description="Pro residues" evidence="1">
    <location>
        <begin position="714"/>
        <end position="726"/>
    </location>
</feature>
<dbReference type="EnsemblMetazoa" id="G21041.1">
    <property type="protein sequence ID" value="G21041.1:cds"/>
    <property type="gene ID" value="G21041"/>
</dbReference>
<keyword evidence="2" id="KW-0812">Transmembrane</keyword>
<evidence type="ECO:0000256" key="1">
    <source>
        <dbReference type="SAM" id="MobiDB-lite"/>
    </source>
</evidence>
<feature type="compositionally biased region" description="Polar residues" evidence="1">
    <location>
        <begin position="586"/>
        <end position="608"/>
    </location>
</feature>
<feature type="compositionally biased region" description="Polar residues" evidence="1">
    <location>
        <begin position="657"/>
        <end position="669"/>
    </location>
</feature>
<feature type="compositionally biased region" description="Basic and acidic residues" evidence="1">
    <location>
        <begin position="422"/>
        <end position="435"/>
    </location>
</feature>
<name>A0A8W8JZU8_MAGGI</name>
<organism evidence="3 4">
    <name type="scientific">Magallana gigas</name>
    <name type="common">Pacific oyster</name>
    <name type="synonym">Crassostrea gigas</name>
    <dbReference type="NCBI Taxonomy" id="29159"/>
    <lineage>
        <taxon>Eukaryota</taxon>
        <taxon>Metazoa</taxon>
        <taxon>Spiralia</taxon>
        <taxon>Lophotrochozoa</taxon>
        <taxon>Mollusca</taxon>
        <taxon>Bivalvia</taxon>
        <taxon>Autobranchia</taxon>
        <taxon>Pteriomorphia</taxon>
        <taxon>Ostreida</taxon>
        <taxon>Ostreoidea</taxon>
        <taxon>Ostreidae</taxon>
        <taxon>Magallana</taxon>
    </lineage>
</organism>
<feature type="compositionally biased region" description="Basic and acidic residues" evidence="1">
    <location>
        <begin position="324"/>
        <end position="337"/>
    </location>
</feature>
<feature type="compositionally biased region" description="Basic and acidic residues" evidence="1">
    <location>
        <begin position="230"/>
        <end position="244"/>
    </location>
</feature>
<feature type="compositionally biased region" description="Polar residues" evidence="1">
    <location>
        <begin position="500"/>
        <end position="512"/>
    </location>
</feature>
<keyword evidence="2" id="KW-1133">Transmembrane helix</keyword>
<keyword evidence="2" id="KW-0472">Membrane</keyword>